<evidence type="ECO:0000313" key="4">
    <source>
        <dbReference type="Proteomes" id="UP001519292"/>
    </source>
</evidence>
<protein>
    <submittedName>
        <fullName evidence="3">Uncharacterized SAM-binding protein YcdF (DUF218 family)</fullName>
    </submittedName>
</protein>
<dbReference type="InterPro" id="IPR014729">
    <property type="entry name" value="Rossmann-like_a/b/a_fold"/>
</dbReference>
<feature type="transmembrane region" description="Helical" evidence="1">
    <location>
        <begin position="47"/>
        <end position="67"/>
    </location>
</feature>
<evidence type="ECO:0000313" key="3">
    <source>
        <dbReference type="EMBL" id="MBP2058323.1"/>
    </source>
</evidence>
<feature type="domain" description="DUF218" evidence="2">
    <location>
        <begin position="184"/>
        <end position="333"/>
    </location>
</feature>
<organism evidence="3 4">
    <name type="scientific">Lactobacillus colini</name>
    <dbReference type="NCBI Taxonomy" id="1819254"/>
    <lineage>
        <taxon>Bacteria</taxon>
        <taxon>Bacillati</taxon>
        <taxon>Bacillota</taxon>
        <taxon>Bacilli</taxon>
        <taxon>Lactobacillales</taxon>
        <taxon>Lactobacillaceae</taxon>
        <taxon>Lactobacillus</taxon>
    </lineage>
</organism>
<dbReference type="Proteomes" id="UP001519292">
    <property type="component" value="Unassembled WGS sequence"/>
</dbReference>
<dbReference type="InterPro" id="IPR051599">
    <property type="entry name" value="Cell_Envelope_Assoc"/>
</dbReference>
<gene>
    <name evidence="3" type="ORF">J2Z60_001502</name>
</gene>
<dbReference type="PANTHER" id="PTHR30336">
    <property type="entry name" value="INNER MEMBRANE PROTEIN, PROBABLE PERMEASE"/>
    <property type="match status" value="1"/>
</dbReference>
<accession>A0ABS4MF77</accession>
<dbReference type="InterPro" id="IPR003848">
    <property type="entry name" value="DUF218"/>
</dbReference>
<keyword evidence="1" id="KW-0812">Transmembrane</keyword>
<keyword evidence="4" id="KW-1185">Reference proteome</keyword>
<keyword evidence="1" id="KW-1133">Transmembrane helix</keyword>
<evidence type="ECO:0000256" key="1">
    <source>
        <dbReference type="SAM" id="Phobius"/>
    </source>
</evidence>
<dbReference type="CDD" id="cd06259">
    <property type="entry name" value="YdcF-like"/>
    <property type="match status" value="1"/>
</dbReference>
<evidence type="ECO:0000259" key="2">
    <source>
        <dbReference type="Pfam" id="PF02698"/>
    </source>
</evidence>
<proteinExistence type="predicted"/>
<dbReference type="RefSeq" id="WP_209687064.1">
    <property type="nucleotide sequence ID" value="NZ_JAGGLU010000008.1"/>
</dbReference>
<feature type="transmembrane region" description="Helical" evidence="1">
    <location>
        <begin position="345"/>
        <end position="364"/>
    </location>
</feature>
<feature type="transmembrane region" description="Helical" evidence="1">
    <location>
        <begin position="154"/>
        <end position="177"/>
    </location>
</feature>
<feature type="transmembrane region" description="Helical" evidence="1">
    <location>
        <begin position="20"/>
        <end position="40"/>
    </location>
</feature>
<sequence length="365" mass="42532">MHTIIFYTIKIFNYLNNRRLSSLTALLFACLIIFLFFWIVEPRNSINGLLFTGLFLSFVLWFGYLIFTQHNTLMNWLFGLMAIGIFIIIFFAIIFSWIFFLWNAYFVWKYESHTLPNLLSLIIGIALVCLWIALRLGILYYFPDWFDALVDGAFAIILYLCLIMYNFLINLILYQFIPRRYREDYLIVLGAGLIDGKKVSRLLGARIDRAIAFAYKQYDKGRKFPKFIMSGGKGSDEQISEAQAMKDYAIKRGIPQENILLEDQSRNTYENMLLSKEVALKNYGSKKFKAKFFTNNYHLFRAALYAKKAHLHANGVGSTTRLYYLPNATIREFAGVFMMRKKRHFFIIAIIAIIFILRALAIGLG</sequence>
<dbReference type="Pfam" id="PF02698">
    <property type="entry name" value="DUF218"/>
    <property type="match status" value="1"/>
</dbReference>
<dbReference type="EMBL" id="JAGGLU010000008">
    <property type="protein sequence ID" value="MBP2058323.1"/>
    <property type="molecule type" value="Genomic_DNA"/>
</dbReference>
<dbReference type="Gene3D" id="3.40.50.620">
    <property type="entry name" value="HUPs"/>
    <property type="match status" value="1"/>
</dbReference>
<keyword evidence="1" id="KW-0472">Membrane</keyword>
<reference evidence="3 4" key="1">
    <citation type="submission" date="2021-03" db="EMBL/GenBank/DDBJ databases">
        <title>Genomic Encyclopedia of Type Strains, Phase IV (KMG-IV): sequencing the most valuable type-strain genomes for metagenomic binning, comparative biology and taxonomic classification.</title>
        <authorList>
            <person name="Goeker M."/>
        </authorList>
    </citation>
    <scope>NUCLEOTIDE SEQUENCE [LARGE SCALE GENOMIC DNA]</scope>
    <source>
        <strain evidence="3 4">DSM 101872</strain>
    </source>
</reference>
<name>A0ABS4MF77_9LACO</name>
<comment type="caution">
    <text evidence="3">The sequence shown here is derived from an EMBL/GenBank/DDBJ whole genome shotgun (WGS) entry which is preliminary data.</text>
</comment>
<feature type="transmembrane region" description="Helical" evidence="1">
    <location>
        <begin position="118"/>
        <end position="142"/>
    </location>
</feature>
<dbReference type="PANTHER" id="PTHR30336:SF18">
    <property type="entry name" value="MEMBRANE PROTEIN"/>
    <property type="match status" value="1"/>
</dbReference>
<feature type="transmembrane region" description="Helical" evidence="1">
    <location>
        <begin position="73"/>
        <end position="106"/>
    </location>
</feature>